<keyword evidence="3" id="KW-0255">Endonuclease</keyword>
<feature type="region of interest" description="Disordered" evidence="1">
    <location>
        <begin position="111"/>
        <end position="140"/>
    </location>
</feature>
<dbReference type="InterPro" id="IPR007560">
    <property type="entry name" value="Restrct_endonuc_IV_Mrr"/>
</dbReference>
<organism evidence="3 4">
    <name type="scientific">Palleronia pelagia</name>
    <dbReference type="NCBI Taxonomy" id="387096"/>
    <lineage>
        <taxon>Bacteria</taxon>
        <taxon>Pseudomonadati</taxon>
        <taxon>Pseudomonadota</taxon>
        <taxon>Alphaproteobacteria</taxon>
        <taxon>Rhodobacterales</taxon>
        <taxon>Roseobacteraceae</taxon>
        <taxon>Palleronia</taxon>
    </lineage>
</organism>
<dbReference type="OrthoDB" id="1395176at2"/>
<dbReference type="GO" id="GO:0003677">
    <property type="term" value="F:DNA binding"/>
    <property type="evidence" value="ECO:0007669"/>
    <property type="project" value="InterPro"/>
</dbReference>
<keyword evidence="3" id="KW-0540">Nuclease</keyword>
<feature type="domain" description="Restriction endonuclease type IV Mrr" evidence="2">
    <location>
        <begin position="161"/>
        <end position="265"/>
    </location>
</feature>
<evidence type="ECO:0000313" key="3">
    <source>
        <dbReference type="EMBL" id="SEO01162.1"/>
    </source>
</evidence>
<proteinExistence type="predicted"/>
<name>A0A1H8L7K1_9RHOB</name>
<sequence>MANLRPIEIKLVDELTGMSSGYILDFSNRTFAEFFQDEIGVDIYDEAYNEDTGSKGKRLRAFLRKAQPLAVARLLTALWEYREIARIEAGQEETIHNCWARLSDIVERLGGSALPSHDQQPPEEAIATKPEAERHGPLETERQKLRDEFLQLYGMSPQPRGYAFEGFLTRLFDAWKLDARGGFRNTGEQIDGSFVHTNEVYLMEAKWQSEKTNAATLHAFQVKVSERPLWARGMFISYEGFSDDAFAAFSSRQIILMDGMDILDILSRGLHLDEVIREKLRHAVERKKPFARTRELFP</sequence>
<dbReference type="Pfam" id="PF04471">
    <property type="entry name" value="Mrr_cat"/>
    <property type="match status" value="1"/>
</dbReference>
<keyword evidence="3" id="KW-0378">Hydrolase</keyword>
<gene>
    <name evidence="3" type="ORF">SAMN04488011_109122</name>
</gene>
<evidence type="ECO:0000313" key="4">
    <source>
        <dbReference type="Proteomes" id="UP000199372"/>
    </source>
</evidence>
<dbReference type="GO" id="GO:0004519">
    <property type="term" value="F:endonuclease activity"/>
    <property type="evidence" value="ECO:0007669"/>
    <property type="project" value="UniProtKB-KW"/>
</dbReference>
<evidence type="ECO:0000256" key="1">
    <source>
        <dbReference type="SAM" id="MobiDB-lite"/>
    </source>
</evidence>
<reference evidence="4" key="1">
    <citation type="submission" date="2016-10" db="EMBL/GenBank/DDBJ databases">
        <authorList>
            <person name="Varghese N."/>
            <person name="Submissions S."/>
        </authorList>
    </citation>
    <scope>NUCLEOTIDE SEQUENCE [LARGE SCALE GENOMIC DNA]</scope>
    <source>
        <strain evidence="4">DSM 26893</strain>
    </source>
</reference>
<keyword evidence="4" id="KW-1185">Reference proteome</keyword>
<dbReference type="AlphaFoldDB" id="A0A1H8L7K1"/>
<dbReference type="SUPFAM" id="SSF52980">
    <property type="entry name" value="Restriction endonuclease-like"/>
    <property type="match status" value="1"/>
</dbReference>
<accession>A0A1H8L7K1</accession>
<dbReference type="Proteomes" id="UP000199372">
    <property type="component" value="Unassembled WGS sequence"/>
</dbReference>
<protein>
    <submittedName>
        <fullName evidence="3">Restriction endonuclease</fullName>
    </submittedName>
</protein>
<dbReference type="InterPro" id="IPR011335">
    <property type="entry name" value="Restrct_endonuc-II-like"/>
</dbReference>
<dbReference type="EMBL" id="FOCM01000009">
    <property type="protein sequence ID" value="SEO01162.1"/>
    <property type="molecule type" value="Genomic_DNA"/>
</dbReference>
<dbReference type="RefSeq" id="WP_091846542.1">
    <property type="nucleotide sequence ID" value="NZ_FOCM01000009.1"/>
</dbReference>
<evidence type="ECO:0000259" key="2">
    <source>
        <dbReference type="Pfam" id="PF04471"/>
    </source>
</evidence>
<feature type="compositionally biased region" description="Basic and acidic residues" evidence="1">
    <location>
        <begin position="130"/>
        <end position="140"/>
    </location>
</feature>
<dbReference type="GO" id="GO:0009307">
    <property type="term" value="P:DNA restriction-modification system"/>
    <property type="evidence" value="ECO:0007669"/>
    <property type="project" value="InterPro"/>
</dbReference>